<gene>
    <name evidence="2" type="ORF">BG845_04086</name>
</gene>
<dbReference type="EMBL" id="MIGB01000023">
    <property type="protein sequence ID" value="OSY38325.1"/>
    <property type="molecule type" value="Genomic_DNA"/>
</dbReference>
<comment type="caution">
    <text evidence="2">The sequence shown here is derived from an EMBL/GenBank/DDBJ whole genome shotgun (WGS) entry which is preliminary data.</text>
</comment>
<name>A0A1Y2MSY4_PSEAH</name>
<accession>A0A1Y2MSY4</accession>
<proteinExistence type="predicted"/>
<reference evidence="2 3" key="1">
    <citation type="submission" date="2016-09" db="EMBL/GenBank/DDBJ databases">
        <title>Pseudonocardia autotrophica DSM535, a candidate organism with high potential of specific P450 cytochromes.</title>
        <authorList>
            <person name="Grumaz C."/>
            <person name="Vainshtein Y."/>
            <person name="Kirstahler P."/>
            <person name="Sohn K."/>
        </authorList>
    </citation>
    <scope>NUCLEOTIDE SEQUENCE [LARGE SCALE GENOMIC DNA]</scope>
    <source>
        <strain evidence="2 3">DSM 535</strain>
    </source>
</reference>
<dbReference type="RefSeq" id="WP_232021772.1">
    <property type="nucleotide sequence ID" value="NZ_AP018920.1"/>
</dbReference>
<feature type="compositionally biased region" description="Basic and acidic residues" evidence="1">
    <location>
        <begin position="137"/>
        <end position="151"/>
    </location>
</feature>
<dbReference type="AlphaFoldDB" id="A0A1Y2MSY4"/>
<sequence length="151" mass="16367">MFGTSYTDLCYGYNAFRADLLPVLDLPATDAPAPAAGMLWGDGFEIETVLNCRIAAAGLAITEVPSVERHRIFGDTNLRTFADGARVLRTLLAERRRTSRTIAPVLPLPVSADVPALPHARRPQTTTPDAPGHRRHPTTDQRPEGADRALA</sequence>
<dbReference type="STRING" id="2074.BG845_04086"/>
<dbReference type="Proteomes" id="UP000194360">
    <property type="component" value="Unassembled WGS sequence"/>
</dbReference>
<keyword evidence="3" id="KW-1185">Reference proteome</keyword>
<evidence type="ECO:0000313" key="2">
    <source>
        <dbReference type="EMBL" id="OSY38325.1"/>
    </source>
</evidence>
<organism evidence="2 3">
    <name type="scientific">Pseudonocardia autotrophica</name>
    <name type="common">Amycolata autotrophica</name>
    <name type="synonym">Nocardia autotrophica</name>
    <dbReference type="NCBI Taxonomy" id="2074"/>
    <lineage>
        <taxon>Bacteria</taxon>
        <taxon>Bacillati</taxon>
        <taxon>Actinomycetota</taxon>
        <taxon>Actinomycetes</taxon>
        <taxon>Pseudonocardiales</taxon>
        <taxon>Pseudonocardiaceae</taxon>
        <taxon>Pseudonocardia</taxon>
    </lineage>
</organism>
<evidence type="ECO:0000313" key="3">
    <source>
        <dbReference type="Proteomes" id="UP000194360"/>
    </source>
</evidence>
<feature type="region of interest" description="Disordered" evidence="1">
    <location>
        <begin position="113"/>
        <end position="151"/>
    </location>
</feature>
<protein>
    <submittedName>
        <fullName evidence="2">Uncharacterized protein</fullName>
    </submittedName>
</protein>
<evidence type="ECO:0000256" key="1">
    <source>
        <dbReference type="SAM" id="MobiDB-lite"/>
    </source>
</evidence>